<dbReference type="OrthoDB" id="9769115at2"/>
<feature type="transmembrane region" description="Helical" evidence="5">
    <location>
        <begin position="20"/>
        <end position="43"/>
    </location>
</feature>
<dbReference type="GO" id="GO:0005524">
    <property type="term" value="F:ATP binding"/>
    <property type="evidence" value="ECO:0007669"/>
    <property type="project" value="UniProtKB-KW"/>
</dbReference>
<organism evidence="6 7">
    <name type="scientific">Candidatus Cardinium hertigii</name>
    <dbReference type="NCBI Taxonomy" id="247481"/>
    <lineage>
        <taxon>Bacteria</taxon>
        <taxon>Pseudomonadati</taxon>
        <taxon>Bacteroidota</taxon>
        <taxon>Cytophagia</taxon>
        <taxon>Cytophagales</taxon>
        <taxon>Amoebophilaceae</taxon>
        <taxon>Candidatus Cardinium</taxon>
    </lineage>
</organism>
<evidence type="ECO:0000313" key="6">
    <source>
        <dbReference type="EMBL" id="AWN81967.1"/>
    </source>
</evidence>
<keyword evidence="6" id="KW-0547">Nucleotide-binding</keyword>
<evidence type="ECO:0000313" key="7">
    <source>
        <dbReference type="Proteomes" id="UP000245872"/>
    </source>
</evidence>
<dbReference type="SUPFAM" id="SSF52540">
    <property type="entry name" value="P-loop containing nucleoside triphosphate hydrolases"/>
    <property type="match status" value="1"/>
</dbReference>
<proteinExistence type="predicted"/>
<dbReference type="AlphaFoldDB" id="A0A2Z3L9C0"/>
<dbReference type="PANTHER" id="PTHR24221">
    <property type="entry name" value="ATP-BINDING CASSETTE SUB-FAMILY B"/>
    <property type="match status" value="1"/>
</dbReference>
<evidence type="ECO:0000256" key="3">
    <source>
        <dbReference type="ARBA" id="ARBA00022989"/>
    </source>
</evidence>
<dbReference type="EMBL" id="CP029619">
    <property type="protein sequence ID" value="AWN81967.1"/>
    <property type="molecule type" value="Genomic_DNA"/>
</dbReference>
<gene>
    <name evidence="6" type="ORF">DK880_00653</name>
</gene>
<keyword evidence="7" id="KW-1185">Reference proteome</keyword>
<evidence type="ECO:0000256" key="1">
    <source>
        <dbReference type="ARBA" id="ARBA00004651"/>
    </source>
</evidence>
<name>A0A2Z3L9C0_9BACT</name>
<dbReference type="InterPro" id="IPR027417">
    <property type="entry name" value="P-loop_NTPase"/>
</dbReference>
<keyword evidence="4 5" id="KW-0472">Membrane</keyword>
<reference evidence="6 7" key="1">
    <citation type="submission" date="2018-05" db="EMBL/GenBank/DDBJ databases">
        <title>Candidatus Cardinium hertigii Genome Assembly.</title>
        <authorList>
            <person name="Showmaker K.C."/>
            <person name="Walden K.O."/>
            <person name="Fields C.J."/>
            <person name="Lambert K.N."/>
            <person name="Hudson M.E."/>
        </authorList>
    </citation>
    <scope>NUCLEOTIDE SEQUENCE [LARGE SCALE GENOMIC DNA]</scope>
    <source>
        <strain evidence="7">cHgTN10</strain>
    </source>
</reference>
<comment type="subcellular location">
    <subcellularLocation>
        <location evidence="1">Cell membrane</location>
        <topology evidence="1">Multi-pass membrane protein</topology>
    </subcellularLocation>
</comment>
<dbReference type="Proteomes" id="UP000245872">
    <property type="component" value="Chromosome"/>
</dbReference>
<dbReference type="Gene3D" id="3.40.50.300">
    <property type="entry name" value="P-loop containing nucleotide triphosphate hydrolases"/>
    <property type="match status" value="1"/>
</dbReference>
<dbReference type="KEGG" id="cher:DK880_00653"/>
<keyword evidence="6" id="KW-0067">ATP-binding</keyword>
<sequence length="159" mass="18142">MGRLQASYCQSSQKYGCFTLKFYLFQSIGFQCYQSISILFLVYMHRKNLVTAGDFAMTLSMNLIVTEGLWKLFERMQSFNTLWGEFSQSVYVLLKEPEIQDRPDTIPLIVKSGSISFNEVTFSYSKNTKLFDKETIHIGAKQKVGLVGYSGSGKTTFLN</sequence>
<dbReference type="Gene3D" id="1.20.1560.10">
    <property type="entry name" value="ABC transporter type 1, transmembrane domain"/>
    <property type="match status" value="1"/>
</dbReference>
<accession>A0A2Z3L9C0</accession>
<dbReference type="GO" id="GO:0005886">
    <property type="term" value="C:plasma membrane"/>
    <property type="evidence" value="ECO:0007669"/>
    <property type="project" value="UniProtKB-SubCell"/>
</dbReference>
<evidence type="ECO:0000256" key="2">
    <source>
        <dbReference type="ARBA" id="ARBA00022692"/>
    </source>
</evidence>
<evidence type="ECO:0000256" key="4">
    <source>
        <dbReference type="ARBA" id="ARBA00023136"/>
    </source>
</evidence>
<keyword evidence="2 5" id="KW-0812">Transmembrane</keyword>
<keyword evidence="3 5" id="KW-1133">Transmembrane helix</keyword>
<protein>
    <submittedName>
        <fullName evidence="6">Putative ABC transporter ATP-binding protein</fullName>
    </submittedName>
</protein>
<dbReference type="InterPro" id="IPR036640">
    <property type="entry name" value="ABC1_TM_sf"/>
</dbReference>
<dbReference type="GO" id="GO:0034040">
    <property type="term" value="F:ATPase-coupled lipid transmembrane transporter activity"/>
    <property type="evidence" value="ECO:0007669"/>
    <property type="project" value="TreeGrafter"/>
</dbReference>
<dbReference type="PANTHER" id="PTHR24221:SF654">
    <property type="entry name" value="ATP-BINDING CASSETTE SUB-FAMILY B MEMBER 6"/>
    <property type="match status" value="1"/>
</dbReference>
<dbReference type="InterPro" id="IPR039421">
    <property type="entry name" value="Type_1_exporter"/>
</dbReference>
<evidence type="ECO:0000256" key="5">
    <source>
        <dbReference type="SAM" id="Phobius"/>
    </source>
</evidence>